<keyword evidence="9 10" id="KW-0998">Cell outer membrane</keyword>
<dbReference type="InterPro" id="IPR036942">
    <property type="entry name" value="Beta-barrel_TonB_sf"/>
</dbReference>
<comment type="subcellular location">
    <subcellularLocation>
        <location evidence="1 10">Cell outer membrane</location>
        <topology evidence="1 10">Multi-pass membrane protein</topology>
    </subcellularLocation>
</comment>
<organism evidence="15 16">
    <name type="scientific">Pontibacter aydingkolensis</name>
    <dbReference type="NCBI Taxonomy" id="1911536"/>
    <lineage>
        <taxon>Bacteria</taxon>
        <taxon>Pseudomonadati</taxon>
        <taxon>Bacteroidota</taxon>
        <taxon>Cytophagia</taxon>
        <taxon>Cytophagales</taxon>
        <taxon>Hymenobacteraceae</taxon>
        <taxon>Pontibacter</taxon>
    </lineage>
</organism>
<evidence type="ECO:0000259" key="13">
    <source>
        <dbReference type="Pfam" id="PF00593"/>
    </source>
</evidence>
<feature type="domain" description="TonB-dependent receptor-like beta-barrel" evidence="13">
    <location>
        <begin position="184"/>
        <end position="608"/>
    </location>
</feature>
<dbReference type="InterPro" id="IPR037066">
    <property type="entry name" value="Plug_dom_sf"/>
</dbReference>
<dbReference type="InterPro" id="IPR012910">
    <property type="entry name" value="Plug_dom"/>
</dbReference>
<evidence type="ECO:0000256" key="12">
    <source>
        <dbReference type="SAM" id="SignalP"/>
    </source>
</evidence>
<sequence length="639" mass="70134">MARFPFIKVWLLGCSVVLSHVALAQQPDSARHQLRTVEIFGKPAEVYAAGSRVAQLDSSYLSTYASGSLAQALQARTPIYFKNYGVSGISSVAFRGTNASQTAVLWNGLNISSPTLGQADFSTIPVTSFGDVAVQFGAAGAAYGSGAIGGAVLLSSPKYTSKGLSATIQSEIGSFGRYFGNGSITYGSSKVQTSTGVYIGQAANNFKYKDLTQIQTPEARQENAAVAQHGITQDLTWQLAYNTKLALHGWYTFADREVQPAMGSAANNARMQDKNLRLMAELEHDSRWGQTEVKAAYFNDYLHYTNTSTNSVADISTYQLQAEQTYTHGKRWSLRGGVNLQHFSAESSGYAGEQTENRASAFALLRYDPSSRIKLSLNLRQAVVEGYNPKPAPALGFDWKFYNDNTNQLSLKGNVAGSYRIPTLNDRFWIGAGNPDLKPEQGWSYESGLRHLFILGNTLLLETELTAYQMLVDNWIQWFPDATGRWRPVNLFRVASKGVEAGTKATATIGEAKLSATAGYTYTSSEQVKVYEGSGDKGKQLMYVPHHKAILGADATYKGWSVLSNLNYTGLRYISNSESGYLEDFILLDLVLSKKLQLQKSQLILTLRSDNVTSATYHTMAYHAMPPRGYTFNIRFIIP</sequence>
<keyword evidence="2 10" id="KW-0813">Transport</keyword>
<dbReference type="InterPro" id="IPR039426">
    <property type="entry name" value="TonB-dep_rcpt-like"/>
</dbReference>
<dbReference type="RefSeq" id="WP_219875651.1">
    <property type="nucleotide sequence ID" value="NZ_JAHYXK010000001.1"/>
</dbReference>
<name>A0ABS7CPL0_9BACT</name>
<proteinExistence type="inferred from homology"/>
<keyword evidence="16" id="KW-1185">Reference proteome</keyword>
<evidence type="ECO:0000256" key="4">
    <source>
        <dbReference type="ARBA" id="ARBA00022692"/>
    </source>
</evidence>
<evidence type="ECO:0000256" key="5">
    <source>
        <dbReference type="ARBA" id="ARBA00022729"/>
    </source>
</evidence>
<dbReference type="Pfam" id="PF07715">
    <property type="entry name" value="Plug"/>
    <property type="match status" value="1"/>
</dbReference>
<dbReference type="SUPFAM" id="SSF56935">
    <property type="entry name" value="Porins"/>
    <property type="match status" value="1"/>
</dbReference>
<evidence type="ECO:0000256" key="6">
    <source>
        <dbReference type="ARBA" id="ARBA00023077"/>
    </source>
</evidence>
<evidence type="ECO:0000256" key="3">
    <source>
        <dbReference type="ARBA" id="ARBA00022452"/>
    </source>
</evidence>
<dbReference type="Proteomes" id="UP000813018">
    <property type="component" value="Unassembled WGS sequence"/>
</dbReference>
<dbReference type="Gene3D" id="2.170.130.10">
    <property type="entry name" value="TonB-dependent receptor, plug domain"/>
    <property type="match status" value="1"/>
</dbReference>
<evidence type="ECO:0000256" key="1">
    <source>
        <dbReference type="ARBA" id="ARBA00004571"/>
    </source>
</evidence>
<keyword evidence="8 15" id="KW-0675">Receptor</keyword>
<keyword evidence="5 12" id="KW-0732">Signal</keyword>
<evidence type="ECO:0000256" key="11">
    <source>
        <dbReference type="RuleBase" id="RU003357"/>
    </source>
</evidence>
<dbReference type="Gene3D" id="2.40.170.20">
    <property type="entry name" value="TonB-dependent receptor, beta-barrel domain"/>
    <property type="match status" value="1"/>
</dbReference>
<keyword evidence="7 10" id="KW-0472">Membrane</keyword>
<protein>
    <submittedName>
        <fullName evidence="15">TonB-dependent receptor</fullName>
    </submittedName>
</protein>
<accession>A0ABS7CPL0</accession>
<dbReference type="EMBL" id="JAHYXK010000001">
    <property type="protein sequence ID" value="MBW7465776.1"/>
    <property type="molecule type" value="Genomic_DNA"/>
</dbReference>
<keyword evidence="6 11" id="KW-0798">TonB box</keyword>
<reference evidence="15 16" key="1">
    <citation type="journal article" date="2016" name="Int. J. Syst. Evol. Microbiol.">
        <title>Pontibacter aydingkolensis sp. nov., isolated from soil of a salt lake.</title>
        <authorList>
            <person name="Osman G."/>
            <person name="Zhang T."/>
            <person name="Lou K."/>
            <person name="Gao Y."/>
            <person name="Chang W."/>
            <person name="Lin Q."/>
            <person name="Yang H.M."/>
            <person name="Huo X.D."/>
            <person name="Wang N."/>
        </authorList>
    </citation>
    <scope>NUCLEOTIDE SEQUENCE [LARGE SCALE GENOMIC DNA]</scope>
    <source>
        <strain evidence="15 16">KACC 19255</strain>
    </source>
</reference>
<feature type="chain" id="PRO_5047134015" evidence="12">
    <location>
        <begin position="25"/>
        <end position="639"/>
    </location>
</feature>
<dbReference type="Pfam" id="PF00593">
    <property type="entry name" value="TonB_dep_Rec_b-barrel"/>
    <property type="match status" value="1"/>
</dbReference>
<comment type="caution">
    <text evidence="15">The sequence shown here is derived from an EMBL/GenBank/DDBJ whole genome shotgun (WGS) entry which is preliminary data.</text>
</comment>
<feature type="domain" description="TonB-dependent receptor plug" evidence="14">
    <location>
        <begin position="51"/>
        <end position="151"/>
    </location>
</feature>
<evidence type="ECO:0000256" key="7">
    <source>
        <dbReference type="ARBA" id="ARBA00023136"/>
    </source>
</evidence>
<dbReference type="PANTHER" id="PTHR30069">
    <property type="entry name" value="TONB-DEPENDENT OUTER MEMBRANE RECEPTOR"/>
    <property type="match status" value="1"/>
</dbReference>
<evidence type="ECO:0000256" key="10">
    <source>
        <dbReference type="PROSITE-ProRule" id="PRU01360"/>
    </source>
</evidence>
<feature type="signal peptide" evidence="12">
    <location>
        <begin position="1"/>
        <end position="24"/>
    </location>
</feature>
<keyword evidence="4 10" id="KW-0812">Transmembrane</keyword>
<evidence type="ECO:0000259" key="14">
    <source>
        <dbReference type="Pfam" id="PF07715"/>
    </source>
</evidence>
<keyword evidence="3 10" id="KW-1134">Transmembrane beta strand</keyword>
<comment type="similarity">
    <text evidence="10 11">Belongs to the TonB-dependent receptor family.</text>
</comment>
<evidence type="ECO:0000256" key="8">
    <source>
        <dbReference type="ARBA" id="ARBA00023170"/>
    </source>
</evidence>
<evidence type="ECO:0000313" key="15">
    <source>
        <dbReference type="EMBL" id="MBW7465776.1"/>
    </source>
</evidence>
<dbReference type="PROSITE" id="PS52016">
    <property type="entry name" value="TONB_DEPENDENT_REC_3"/>
    <property type="match status" value="1"/>
</dbReference>
<gene>
    <name evidence="15" type="ORF">K0O23_01755</name>
</gene>
<evidence type="ECO:0000256" key="9">
    <source>
        <dbReference type="ARBA" id="ARBA00023237"/>
    </source>
</evidence>
<evidence type="ECO:0000256" key="2">
    <source>
        <dbReference type="ARBA" id="ARBA00022448"/>
    </source>
</evidence>
<evidence type="ECO:0000313" key="16">
    <source>
        <dbReference type="Proteomes" id="UP000813018"/>
    </source>
</evidence>
<dbReference type="InterPro" id="IPR000531">
    <property type="entry name" value="Beta-barrel_TonB"/>
</dbReference>
<dbReference type="PANTHER" id="PTHR30069:SF29">
    <property type="entry name" value="HEMOGLOBIN AND HEMOGLOBIN-HAPTOGLOBIN-BINDING PROTEIN 1-RELATED"/>
    <property type="match status" value="1"/>
</dbReference>